<feature type="chain" id="PRO_5039598752" description="Solute-binding protein family 5 domain-containing protein" evidence="4">
    <location>
        <begin position="28"/>
        <end position="572"/>
    </location>
</feature>
<evidence type="ECO:0000259" key="5">
    <source>
        <dbReference type="Pfam" id="PF00496"/>
    </source>
</evidence>
<dbReference type="InterPro" id="IPR039424">
    <property type="entry name" value="SBP_5"/>
</dbReference>
<dbReference type="SUPFAM" id="SSF53850">
    <property type="entry name" value="Periplasmic binding protein-like II"/>
    <property type="match status" value="1"/>
</dbReference>
<dbReference type="InterPro" id="IPR006311">
    <property type="entry name" value="TAT_signal"/>
</dbReference>
<dbReference type="GO" id="GO:1904680">
    <property type="term" value="F:peptide transmembrane transporter activity"/>
    <property type="evidence" value="ECO:0007669"/>
    <property type="project" value="TreeGrafter"/>
</dbReference>
<gene>
    <name evidence="6" type="ORF">IDM48_04945</name>
</gene>
<evidence type="ECO:0000256" key="2">
    <source>
        <dbReference type="ARBA" id="ARBA00022448"/>
    </source>
</evidence>
<dbReference type="PROSITE" id="PS51257">
    <property type="entry name" value="PROKAR_LIPOPROTEIN"/>
    <property type="match status" value="1"/>
</dbReference>
<dbReference type="InterPro" id="IPR030678">
    <property type="entry name" value="Peptide/Ni-bd"/>
</dbReference>
<dbReference type="GO" id="GO:0043190">
    <property type="term" value="C:ATP-binding cassette (ABC) transporter complex"/>
    <property type="evidence" value="ECO:0007669"/>
    <property type="project" value="InterPro"/>
</dbReference>
<dbReference type="Proteomes" id="UP000516421">
    <property type="component" value="Chromosome"/>
</dbReference>
<dbReference type="InterPro" id="IPR000914">
    <property type="entry name" value="SBP_5_dom"/>
</dbReference>
<accession>A0A7H2BM49</accession>
<dbReference type="Gene3D" id="3.10.105.10">
    <property type="entry name" value="Dipeptide-binding Protein, Domain 3"/>
    <property type="match status" value="1"/>
</dbReference>
<sequence length="572" mass="62699">MGQHFTRRRMLQLSGLLTAGISLSACSSENSSADSPTSAHPVTFRFANAAETSSLDVGTSGTLETARISAQILEPLVRANINTGEPEASLASDWSVSDDYRTYTFTLVSGVKFQDGTDFNAAAVVKNYQRWVSVSQDTASNSHIEYLQILSSLNSKDGKTPLVTDCQEHEGKVIFTLSRPSASFLRALTQPAFGICAPSALTKNLSLKKFPVGTGAYTMTSWDGRAAQLDYYTGFRGDKPTVERIIFTAIPDAEKRFVAMLNDEVDGYDLVGGDNYVELARHGKLTQPRDPYSICYISFNLQNKILSSREMRSAIAHAVDRNFLVKKYFPQGTNVAVDFLPSLFMMKNEDTSAYYTHKTDITADRLKEAGYKGEAIEFYYPTDVSLPWMISPEVIFASISADLVKAGINITPKPVSWTDGYLDIISKPSETRGLALTGFVGSYRDPNAFLSRVLAPTSEIISQAEKTKAVAPDVDVEASPLPVPTPSAAEKDREELVVSYREILEAIRNADQLIDDQERKEAYTAINLKVAQLMPAFPLCYPVSAVALGQRVNYYPLSATAVSEFALANVKP</sequence>
<dbReference type="PANTHER" id="PTHR30290">
    <property type="entry name" value="PERIPLASMIC BINDING COMPONENT OF ABC TRANSPORTER"/>
    <property type="match status" value="1"/>
</dbReference>
<reference evidence="6 7" key="1">
    <citation type="submission" date="2020-09" db="EMBL/GenBank/DDBJ databases">
        <title>Investigation of environmental microbe.</title>
        <authorList>
            <person name="Ou Y."/>
            <person name="Kang Q."/>
        </authorList>
    </citation>
    <scope>NUCLEOTIDE SEQUENCE [LARGE SCALE GENOMIC DNA]</scope>
    <source>
        <strain evidence="6 7">KJZ-9</strain>
    </source>
</reference>
<dbReference type="AlphaFoldDB" id="A0A7H2BM49"/>
<feature type="signal peptide" evidence="4">
    <location>
        <begin position="1"/>
        <end position="27"/>
    </location>
</feature>
<name>A0A7H2BM49_9MICC</name>
<dbReference type="EMBL" id="CP061538">
    <property type="protein sequence ID" value="QNV40745.1"/>
    <property type="molecule type" value="Genomic_DNA"/>
</dbReference>
<dbReference type="Gene3D" id="3.40.190.10">
    <property type="entry name" value="Periplasmic binding protein-like II"/>
    <property type="match status" value="1"/>
</dbReference>
<dbReference type="GO" id="GO:0015833">
    <property type="term" value="P:peptide transport"/>
    <property type="evidence" value="ECO:0007669"/>
    <property type="project" value="TreeGrafter"/>
</dbReference>
<dbReference type="Pfam" id="PF00496">
    <property type="entry name" value="SBP_bac_5"/>
    <property type="match status" value="1"/>
</dbReference>
<keyword evidence="3 4" id="KW-0732">Signal</keyword>
<dbReference type="PANTHER" id="PTHR30290:SF9">
    <property type="entry name" value="OLIGOPEPTIDE-BINDING PROTEIN APPA"/>
    <property type="match status" value="1"/>
</dbReference>
<dbReference type="PROSITE" id="PS51318">
    <property type="entry name" value="TAT"/>
    <property type="match status" value="1"/>
</dbReference>
<dbReference type="PIRSF" id="PIRSF002741">
    <property type="entry name" value="MppA"/>
    <property type="match status" value="1"/>
</dbReference>
<dbReference type="RefSeq" id="WP_190618359.1">
    <property type="nucleotide sequence ID" value="NZ_CP061538.1"/>
</dbReference>
<evidence type="ECO:0000313" key="6">
    <source>
        <dbReference type="EMBL" id="QNV40745.1"/>
    </source>
</evidence>
<evidence type="ECO:0000256" key="1">
    <source>
        <dbReference type="ARBA" id="ARBA00005695"/>
    </source>
</evidence>
<evidence type="ECO:0000256" key="4">
    <source>
        <dbReference type="SAM" id="SignalP"/>
    </source>
</evidence>
<keyword evidence="7" id="KW-1185">Reference proteome</keyword>
<organism evidence="6 7">
    <name type="scientific">Rothia amarae</name>
    <dbReference type="NCBI Taxonomy" id="169480"/>
    <lineage>
        <taxon>Bacteria</taxon>
        <taxon>Bacillati</taxon>
        <taxon>Actinomycetota</taxon>
        <taxon>Actinomycetes</taxon>
        <taxon>Micrococcales</taxon>
        <taxon>Micrococcaceae</taxon>
        <taxon>Rothia</taxon>
    </lineage>
</organism>
<keyword evidence="2" id="KW-0813">Transport</keyword>
<evidence type="ECO:0000313" key="7">
    <source>
        <dbReference type="Proteomes" id="UP000516421"/>
    </source>
</evidence>
<protein>
    <recommendedName>
        <fullName evidence="5">Solute-binding protein family 5 domain-containing protein</fullName>
    </recommendedName>
</protein>
<comment type="similarity">
    <text evidence="1">Belongs to the bacterial solute-binding protein 5 family.</text>
</comment>
<dbReference type="KEGG" id="rama:IDM48_04945"/>
<feature type="domain" description="Solute-binding protein family 5" evidence="5">
    <location>
        <begin position="85"/>
        <end position="457"/>
    </location>
</feature>
<evidence type="ECO:0000256" key="3">
    <source>
        <dbReference type="ARBA" id="ARBA00022729"/>
    </source>
</evidence>
<dbReference type="GO" id="GO:0042597">
    <property type="term" value="C:periplasmic space"/>
    <property type="evidence" value="ECO:0007669"/>
    <property type="project" value="UniProtKB-ARBA"/>
</dbReference>
<proteinExistence type="inferred from homology"/>